<dbReference type="PROSITE" id="PS50110">
    <property type="entry name" value="RESPONSE_REGULATORY"/>
    <property type="match status" value="1"/>
</dbReference>
<evidence type="ECO:0000256" key="5">
    <source>
        <dbReference type="ARBA" id="ARBA00022679"/>
    </source>
</evidence>
<dbReference type="InterPro" id="IPR004358">
    <property type="entry name" value="Sig_transdc_His_kin-like_C"/>
</dbReference>
<evidence type="ECO:0000256" key="3">
    <source>
        <dbReference type="ARBA" id="ARBA00012438"/>
    </source>
</evidence>
<comment type="caution">
    <text evidence="12">The sequence shown here is derived from an EMBL/GenBank/DDBJ whole genome shotgun (WGS) entry which is preliminary data.</text>
</comment>
<name>A0A951P7Y9_9CYAN</name>
<dbReference type="SUPFAM" id="SSF55781">
    <property type="entry name" value="GAF domain-like"/>
    <property type="match status" value="1"/>
</dbReference>
<keyword evidence="5" id="KW-0808">Transferase</keyword>
<dbReference type="EMBL" id="JAHHHV010000006">
    <property type="protein sequence ID" value="MBW4464155.1"/>
    <property type="molecule type" value="Genomic_DNA"/>
</dbReference>
<dbReference type="InterPro" id="IPR036097">
    <property type="entry name" value="HisK_dim/P_sf"/>
</dbReference>
<dbReference type="InterPro" id="IPR003594">
    <property type="entry name" value="HATPase_dom"/>
</dbReference>
<dbReference type="InterPro" id="IPR005467">
    <property type="entry name" value="His_kinase_dom"/>
</dbReference>
<dbReference type="SUPFAM" id="SSF52172">
    <property type="entry name" value="CheY-like"/>
    <property type="match status" value="1"/>
</dbReference>
<evidence type="ECO:0000256" key="8">
    <source>
        <dbReference type="ARBA" id="ARBA00074306"/>
    </source>
</evidence>
<dbReference type="SMART" id="SM00448">
    <property type="entry name" value="REC"/>
    <property type="match status" value="1"/>
</dbReference>
<dbReference type="GO" id="GO:0000155">
    <property type="term" value="F:phosphorelay sensor kinase activity"/>
    <property type="evidence" value="ECO:0007669"/>
    <property type="project" value="InterPro"/>
</dbReference>
<evidence type="ECO:0000259" key="10">
    <source>
        <dbReference type="PROSITE" id="PS50109"/>
    </source>
</evidence>
<dbReference type="EC" id="2.7.13.3" evidence="3"/>
<dbReference type="Gene3D" id="3.30.565.10">
    <property type="entry name" value="Histidine kinase-like ATPase, C-terminal domain"/>
    <property type="match status" value="1"/>
</dbReference>
<reference evidence="12" key="1">
    <citation type="submission" date="2021-05" db="EMBL/GenBank/DDBJ databases">
        <authorList>
            <person name="Pietrasiak N."/>
            <person name="Ward R."/>
            <person name="Stajich J.E."/>
            <person name="Kurbessoian T."/>
        </authorList>
    </citation>
    <scope>NUCLEOTIDE SEQUENCE</scope>
    <source>
        <strain evidence="12">GSE-TBD4-15B</strain>
    </source>
</reference>
<evidence type="ECO:0000256" key="6">
    <source>
        <dbReference type="ARBA" id="ARBA00022777"/>
    </source>
</evidence>
<dbReference type="AlphaFoldDB" id="A0A951P7Y9"/>
<comment type="similarity">
    <text evidence="2">In the N-terminal section; belongs to the phytochrome family.</text>
</comment>
<sequence length="429" mass="46773">MSQGQLFGTLSFGSCRRSHFTTDETELLQAICDQIAIALERTNLVNSLQQQTEQLRQADRLKDEFLAVLSHELRTPLNPILGWARLLQTRHFDQDRTLSALATIERNAKLQAQLIDDLLDISQIMRGKLTLNATPVNLATVISAALETVRLAAEAKQIQFEVTIEDQVRQVAGDPGRLQQVVWNLLSNAVKFTDEAGRIEIRLTQFDHHARVQIIDSGSGINPAFVPHVFEYFRQADGSTTRKFGGLGLGLAIARQLVELHGGTIWAESAGEGYGATFTFQIPGLNAVSSAVSAAPVLPLPTLPLAGIHALIVDDDPDTLDLLAFLLEQNGARVTTASTAAEALQVLEQLRPNILLSDVGMPEMDGYDLMRAIRASDRGQDLPAIAITAYAGELNQQSAIAASFQRHIVKPIDSDQLILAISELAAHRC</sequence>
<dbReference type="InterPro" id="IPR003661">
    <property type="entry name" value="HisK_dim/P_dom"/>
</dbReference>
<dbReference type="SMART" id="SM00388">
    <property type="entry name" value="HisKA"/>
    <property type="match status" value="1"/>
</dbReference>
<dbReference type="Pfam" id="PF00512">
    <property type="entry name" value="HisKA"/>
    <property type="match status" value="1"/>
</dbReference>
<keyword evidence="6" id="KW-0418">Kinase</keyword>
<dbReference type="PANTHER" id="PTHR43547:SF2">
    <property type="entry name" value="HYBRID SIGNAL TRANSDUCTION HISTIDINE KINASE C"/>
    <property type="match status" value="1"/>
</dbReference>
<dbReference type="Pfam" id="PF01590">
    <property type="entry name" value="GAF"/>
    <property type="match status" value="1"/>
</dbReference>
<keyword evidence="4 9" id="KW-0597">Phosphoprotein</keyword>
<feature type="modified residue" description="4-aspartylphosphate" evidence="9">
    <location>
        <position position="358"/>
    </location>
</feature>
<evidence type="ECO:0000256" key="9">
    <source>
        <dbReference type="PROSITE-ProRule" id="PRU00169"/>
    </source>
</evidence>
<dbReference type="InterPro" id="IPR029016">
    <property type="entry name" value="GAF-like_dom_sf"/>
</dbReference>
<dbReference type="SUPFAM" id="SSF47384">
    <property type="entry name" value="Homodimeric domain of signal transducing histidine kinase"/>
    <property type="match status" value="1"/>
</dbReference>
<keyword evidence="7" id="KW-0902">Two-component regulatory system</keyword>
<dbReference type="InterPro" id="IPR001789">
    <property type="entry name" value="Sig_transdc_resp-reg_receiver"/>
</dbReference>
<dbReference type="Pfam" id="PF00072">
    <property type="entry name" value="Response_reg"/>
    <property type="match status" value="1"/>
</dbReference>
<evidence type="ECO:0000313" key="13">
    <source>
        <dbReference type="Proteomes" id="UP000707356"/>
    </source>
</evidence>
<dbReference type="Gene3D" id="1.10.287.130">
    <property type="match status" value="1"/>
</dbReference>
<gene>
    <name evidence="12" type="ORF">KME07_01780</name>
</gene>
<evidence type="ECO:0000256" key="2">
    <source>
        <dbReference type="ARBA" id="ARBA00006402"/>
    </source>
</evidence>
<comment type="catalytic activity">
    <reaction evidence="1">
        <text>ATP + protein L-histidine = ADP + protein N-phospho-L-histidine.</text>
        <dbReference type="EC" id="2.7.13.3"/>
    </reaction>
</comment>
<evidence type="ECO:0000256" key="1">
    <source>
        <dbReference type="ARBA" id="ARBA00000085"/>
    </source>
</evidence>
<dbReference type="InterPro" id="IPR036890">
    <property type="entry name" value="HATPase_C_sf"/>
</dbReference>
<dbReference type="SUPFAM" id="SSF55874">
    <property type="entry name" value="ATPase domain of HSP90 chaperone/DNA topoisomerase II/histidine kinase"/>
    <property type="match status" value="1"/>
</dbReference>
<evidence type="ECO:0000256" key="4">
    <source>
        <dbReference type="ARBA" id="ARBA00022553"/>
    </source>
</evidence>
<dbReference type="PRINTS" id="PR00344">
    <property type="entry name" value="BCTRLSENSOR"/>
</dbReference>
<feature type="domain" description="Response regulatory" evidence="11">
    <location>
        <begin position="309"/>
        <end position="425"/>
    </location>
</feature>
<dbReference type="Gene3D" id="3.40.50.2300">
    <property type="match status" value="1"/>
</dbReference>
<accession>A0A951P7Y9</accession>
<reference evidence="12" key="2">
    <citation type="journal article" date="2022" name="Microbiol. Resour. Announc.">
        <title>Metagenome Sequencing to Explore Phylogenomics of Terrestrial Cyanobacteria.</title>
        <authorList>
            <person name="Ward R.D."/>
            <person name="Stajich J.E."/>
            <person name="Johansen J.R."/>
            <person name="Huntemann M."/>
            <person name="Clum A."/>
            <person name="Foster B."/>
            <person name="Foster B."/>
            <person name="Roux S."/>
            <person name="Palaniappan K."/>
            <person name="Varghese N."/>
            <person name="Mukherjee S."/>
            <person name="Reddy T.B.K."/>
            <person name="Daum C."/>
            <person name="Copeland A."/>
            <person name="Chen I.A."/>
            <person name="Ivanova N.N."/>
            <person name="Kyrpides N.C."/>
            <person name="Shapiro N."/>
            <person name="Eloe-Fadrosh E.A."/>
            <person name="Pietrasiak N."/>
        </authorList>
    </citation>
    <scope>NUCLEOTIDE SEQUENCE</scope>
    <source>
        <strain evidence="12">GSE-TBD4-15B</strain>
    </source>
</reference>
<dbReference type="Gene3D" id="3.30.450.40">
    <property type="match status" value="1"/>
</dbReference>
<dbReference type="InterPro" id="IPR003018">
    <property type="entry name" value="GAF"/>
</dbReference>
<evidence type="ECO:0000256" key="7">
    <source>
        <dbReference type="ARBA" id="ARBA00023012"/>
    </source>
</evidence>
<dbReference type="PROSITE" id="PS50109">
    <property type="entry name" value="HIS_KIN"/>
    <property type="match status" value="1"/>
</dbReference>
<dbReference type="Proteomes" id="UP000707356">
    <property type="component" value="Unassembled WGS sequence"/>
</dbReference>
<dbReference type="CDD" id="cd16922">
    <property type="entry name" value="HATPase_EvgS-ArcB-TorS-like"/>
    <property type="match status" value="1"/>
</dbReference>
<dbReference type="PANTHER" id="PTHR43547">
    <property type="entry name" value="TWO-COMPONENT HISTIDINE KINASE"/>
    <property type="match status" value="1"/>
</dbReference>
<dbReference type="InterPro" id="IPR011006">
    <property type="entry name" value="CheY-like_superfamily"/>
</dbReference>
<organism evidence="12 13">
    <name type="scientific">Pegethrix bostrychoides GSE-TBD4-15B</name>
    <dbReference type="NCBI Taxonomy" id="2839662"/>
    <lineage>
        <taxon>Bacteria</taxon>
        <taxon>Bacillati</taxon>
        <taxon>Cyanobacteriota</taxon>
        <taxon>Cyanophyceae</taxon>
        <taxon>Oculatellales</taxon>
        <taxon>Oculatellaceae</taxon>
        <taxon>Pegethrix</taxon>
    </lineage>
</organism>
<proteinExistence type="inferred from homology"/>
<dbReference type="SMART" id="SM00387">
    <property type="entry name" value="HATPase_c"/>
    <property type="match status" value="1"/>
</dbReference>
<protein>
    <recommendedName>
        <fullName evidence="8">Circadian input-output histidine kinase CikA</fullName>
        <ecNumber evidence="3">2.7.13.3</ecNumber>
    </recommendedName>
</protein>
<evidence type="ECO:0000259" key="11">
    <source>
        <dbReference type="PROSITE" id="PS50110"/>
    </source>
</evidence>
<evidence type="ECO:0000313" key="12">
    <source>
        <dbReference type="EMBL" id="MBW4464155.1"/>
    </source>
</evidence>
<dbReference type="FunFam" id="3.30.565.10:FF:000010">
    <property type="entry name" value="Sensor histidine kinase RcsC"/>
    <property type="match status" value="1"/>
</dbReference>
<dbReference type="Pfam" id="PF02518">
    <property type="entry name" value="HATPase_c"/>
    <property type="match status" value="1"/>
</dbReference>
<feature type="domain" description="Histidine kinase" evidence="10">
    <location>
        <begin position="68"/>
        <end position="286"/>
    </location>
</feature>
<dbReference type="CDD" id="cd00082">
    <property type="entry name" value="HisKA"/>
    <property type="match status" value="1"/>
</dbReference>